<feature type="short sequence motif" description="GXGXXG" evidence="4">
    <location>
        <begin position="10"/>
        <end position="15"/>
    </location>
</feature>
<evidence type="ECO:0000313" key="6">
    <source>
        <dbReference type="EMBL" id="KGP71440.1"/>
    </source>
</evidence>
<dbReference type="PROSITE" id="PS51635">
    <property type="entry name" value="PNPLA"/>
    <property type="match status" value="1"/>
</dbReference>
<keyword evidence="7" id="KW-1185">Reference proteome</keyword>
<dbReference type="PANTHER" id="PTHR14226:SF25">
    <property type="entry name" value="PHOSPHOESTERASE"/>
    <property type="match status" value="1"/>
</dbReference>
<dbReference type="STRING" id="1385514.N782_19300"/>
<dbReference type="OrthoDB" id="9802424at2"/>
<reference evidence="6 7" key="1">
    <citation type="journal article" date="2015" name="Stand. Genomic Sci.">
        <title>High quality draft genome sequence of the moderately halophilic bacterium Pontibacillus yanchengensis Y32(T) and comparison among Pontibacillus genomes.</title>
        <authorList>
            <person name="Huang J."/>
            <person name="Qiao Z.X."/>
            <person name="Tang J.W."/>
            <person name="Wang G."/>
        </authorList>
    </citation>
    <scope>NUCLEOTIDE SEQUENCE [LARGE SCALE GENOMIC DNA]</scope>
    <source>
        <strain evidence="6 7">Y32</strain>
    </source>
</reference>
<dbReference type="SUPFAM" id="SSF52151">
    <property type="entry name" value="FabD/lysophospholipase-like"/>
    <property type="match status" value="1"/>
</dbReference>
<protein>
    <submittedName>
        <fullName evidence="6">Serine protease</fullName>
    </submittedName>
</protein>
<dbReference type="PANTHER" id="PTHR14226">
    <property type="entry name" value="NEUROPATHY TARGET ESTERASE/SWISS CHEESE D.MELANOGASTER"/>
    <property type="match status" value="1"/>
</dbReference>
<comment type="caution">
    <text evidence="6">The sequence shown here is derived from an EMBL/GenBank/DDBJ whole genome shotgun (WGS) entry which is preliminary data.</text>
</comment>
<dbReference type="GO" id="GO:0016042">
    <property type="term" value="P:lipid catabolic process"/>
    <property type="evidence" value="ECO:0007669"/>
    <property type="project" value="UniProtKB-UniRule"/>
</dbReference>
<gene>
    <name evidence="6" type="ORF">N782_19300</name>
</gene>
<sequence length="291" mass="33041">MEKTGLILEGGGMRGAYTAGVLDYLMDADLHFPYVVGASAGACNGSSYVAKQKGRNYKVIVGYGNHPEYISYRNIFRKKGLFGMDFIFDTLPNQLVPFDYNRFFSSVNEGQTFVIGTTDVHTGEPVYFDSFQDGASLLKLIRASSSLPLIAPMIEYENRQLMDGGIADPVPIQPSIDAGNNKHVIVLTRNEGYKKQKMKFSWLFNKKYKDYPMLTKALIERHEKYNQSTELIEQMERQGEAYIIRPKHQLEVSRIERNQSKLHALYEQGYNEAQEHMEGLKAFLYGTAQLA</sequence>
<dbReference type="Gene3D" id="3.40.1090.10">
    <property type="entry name" value="Cytosolic phospholipase A2 catalytic domain"/>
    <property type="match status" value="2"/>
</dbReference>
<keyword evidence="2 4" id="KW-0442">Lipid degradation</keyword>
<evidence type="ECO:0000256" key="1">
    <source>
        <dbReference type="ARBA" id="ARBA00022801"/>
    </source>
</evidence>
<dbReference type="AlphaFoldDB" id="A0A0A2TQ72"/>
<evidence type="ECO:0000256" key="4">
    <source>
        <dbReference type="PROSITE-ProRule" id="PRU01161"/>
    </source>
</evidence>
<dbReference type="InterPro" id="IPR037483">
    <property type="entry name" value="YjjU-like"/>
</dbReference>
<feature type="short sequence motif" description="GXSXG" evidence="4">
    <location>
        <begin position="37"/>
        <end position="41"/>
    </location>
</feature>
<accession>A0A0A2TQ72</accession>
<dbReference type="Pfam" id="PF19890">
    <property type="entry name" value="DUF6363"/>
    <property type="match status" value="1"/>
</dbReference>
<dbReference type="GO" id="GO:0006508">
    <property type="term" value="P:proteolysis"/>
    <property type="evidence" value="ECO:0007669"/>
    <property type="project" value="UniProtKB-KW"/>
</dbReference>
<evidence type="ECO:0000256" key="2">
    <source>
        <dbReference type="ARBA" id="ARBA00022963"/>
    </source>
</evidence>
<evidence type="ECO:0000259" key="5">
    <source>
        <dbReference type="PROSITE" id="PS51635"/>
    </source>
</evidence>
<dbReference type="GO" id="GO:0008233">
    <property type="term" value="F:peptidase activity"/>
    <property type="evidence" value="ECO:0007669"/>
    <property type="project" value="UniProtKB-KW"/>
</dbReference>
<dbReference type="Proteomes" id="UP000030147">
    <property type="component" value="Unassembled WGS sequence"/>
</dbReference>
<dbReference type="eggNOG" id="COG4667">
    <property type="taxonomic scope" value="Bacteria"/>
</dbReference>
<name>A0A0A2TQ72_9BACI</name>
<feature type="active site" description="Proton acceptor" evidence="4">
    <location>
        <position position="163"/>
    </location>
</feature>
<dbReference type="Pfam" id="PF01734">
    <property type="entry name" value="Patatin"/>
    <property type="match status" value="1"/>
</dbReference>
<dbReference type="CDD" id="cd07208">
    <property type="entry name" value="Pat_hypo_Ecoli_yjju_like"/>
    <property type="match status" value="1"/>
</dbReference>
<feature type="active site" description="Nucleophile" evidence="4">
    <location>
        <position position="39"/>
    </location>
</feature>
<feature type="domain" description="PNPLA" evidence="5">
    <location>
        <begin position="6"/>
        <end position="176"/>
    </location>
</feature>
<proteinExistence type="predicted"/>
<dbReference type="InterPro" id="IPR002641">
    <property type="entry name" value="PNPLA_dom"/>
</dbReference>
<dbReference type="InterPro" id="IPR045943">
    <property type="entry name" value="DUF6363"/>
</dbReference>
<organism evidence="6 7">
    <name type="scientific">Pontibacillus yanchengensis Y32</name>
    <dbReference type="NCBI Taxonomy" id="1385514"/>
    <lineage>
        <taxon>Bacteria</taxon>
        <taxon>Bacillati</taxon>
        <taxon>Bacillota</taxon>
        <taxon>Bacilli</taxon>
        <taxon>Bacillales</taxon>
        <taxon>Bacillaceae</taxon>
        <taxon>Pontibacillus</taxon>
    </lineage>
</organism>
<dbReference type="EMBL" id="AVBF01000063">
    <property type="protein sequence ID" value="KGP71440.1"/>
    <property type="molecule type" value="Genomic_DNA"/>
</dbReference>
<evidence type="ECO:0000313" key="7">
    <source>
        <dbReference type="Proteomes" id="UP000030147"/>
    </source>
</evidence>
<keyword evidence="1 4" id="KW-0378">Hydrolase</keyword>
<dbReference type="InterPro" id="IPR016035">
    <property type="entry name" value="Acyl_Trfase/lysoPLipase"/>
</dbReference>
<evidence type="ECO:0000256" key="3">
    <source>
        <dbReference type="ARBA" id="ARBA00023098"/>
    </source>
</evidence>
<feature type="short sequence motif" description="DGA/G" evidence="4">
    <location>
        <begin position="163"/>
        <end position="165"/>
    </location>
</feature>
<keyword evidence="3 4" id="KW-0443">Lipid metabolism</keyword>
<dbReference type="InterPro" id="IPR050301">
    <property type="entry name" value="NTE"/>
</dbReference>
<dbReference type="RefSeq" id="WP_036822915.1">
    <property type="nucleotide sequence ID" value="NZ_AVBF01000063.1"/>
</dbReference>
<keyword evidence="6" id="KW-0645">Protease</keyword>